<evidence type="ECO:0000313" key="1">
    <source>
        <dbReference type="EMBL" id="ETR65524.1"/>
    </source>
</evidence>
<evidence type="ECO:0000313" key="2">
    <source>
        <dbReference type="Proteomes" id="UP000189670"/>
    </source>
</evidence>
<reference evidence="2" key="1">
    <citation type="submission" date="2012-11" db="EMBL/GenBank/DDBJ databases">
        <authorList>
            <person name="Lucero-Rivera Y.E."/>
            <person name="Tovar-Ramirez D."/>
        </authorList>
    </citation>
    <scope>NUCLEOTIDE SEQUENCE [LARGE SCALE GENOMIC DNA]</scope>
    <source>
        <strain evidence="2">Araruama</strain>
    </source>
</reference>
<dbReference type="AlphaFoldDB" id="A0A1V1NSI8"/>
<comment type="caution">
    <text evidence="1">The sequence shown here is derived from an EMBL/GenBank/DDBJ whole genome shotgun (WGS) entry which is preliminary data.</text>
</comment>
<proteinExistence type="predicted"/>
<organism evidence="1 2">
    <name type="scientific">Candidatus Magnetoglobus multicellularis str. Araruama</name>
    <dbReference type="NCBI Taxonomy" id="890399"/>
    <lineage>
        <taxon>Bacteria</taxon>
        <taxon>Pseudomonadati</taxon>
        <taxon>Thermodesulfobacteriota</taxon>
        <taxon>Desulfobacteria</taxon>
        <taxon>Desulfobacterales</taxon>
        <taxon>Desulfobacteraceae</taxon>
        <taxon>Candidatus Magnetoglobus</taxon>
    </lineage>
</organism>
<dbReference type="Proteomes" id="UP000189670">
    <property type="component" value="Unassembled WGS sequence"/>
</dbReference>
<name>A0A1V1NSI8_9BACT</name>
<accession>A0A1V1NSI8</accession>
<dbReference type="EMBL" id="ATBP01002741">
    <property type="protein sequence ID" value="ETR65524.1"/>
    <property type="molecule type" value="Genomic_DNA"/>
</dbReference>
<sequence length="77" mass="9037">MLLGWVPAERVLIWNTREALQPNPKRKHPIYYFKNKTDLNSYYENNQTDIFPTCNVIPSCVDDNNILVISPDNEKNN</sequence>
<gene>
    <name evidence="1" type="ORF">OMM_14114</name>
</gene>
<protein>
    <submittedName>
        <fullName evidence="1">Uncharacterized protein</fullName>
    </submittedName>
</protein>